<feature type="compositionally biased region" description="Basic and acidic residues" evidence="8">
    <location>
        <begin position="386"/>
        <end position="434"/>
    </location>
</feature>
<dbReference type="SUPFAM" id="SSF57903">
    <property type="entry name" value="FYVE/PHD zinc finger"/>
    <property type="match status" value="1"/>
</dbReference>
<keyword evidence="6" id="KW-0862">Zinc</keyword>
<dbReference type="InterPro" id="IPR055499">
    <property type="entry name" value="DUF7071"/>
</dbReference>
<dbReference type="PROSITE" id="PS01359">
    <property type="entry name" value="ZF_PHD_1"/>
    <property type="match status" value="1"/>
</dbReference>
<dbReference type="GO" id="GO:0001139">
    <property type="term" value="F:RNA polymerase II complex recruiting activity"/>
    <property type="evidence" value="ECO:0007669"/>
    <property type="project" value="TreeGrafter"/>
</dbReference>
<dbReference type="OrthoDB" id="79252at2759"/>
<feature type="region of interest" description="Disordered" evidence="8">
    <location>
        <begin position="381"/>
        <end position="563"/>
    </location>
</feature>
<feature type="region of interest" description="Disordered" evidence="8">
    <location>
        <begin position="155"/>
        <end position="275"/>
    </location>
</feature>
<evidence type="ECO:0000256" key="2">
    <source>
        <dbReference type="ARBA" id="ARBA00011050"/>
    </source>
</evidence>
<dbReference type="GO" id="GO:0008270">
    <property type="term" value="F:zinc ion binding"/>
    <property type="evidence" value="ECO:0007669"/>
    <property type="project" value="UniProtKB-KW"/>
</dbReference>
<evidence type="ECO:0000313" key="12">
    <source>
        <dbReference type="Proteomes" id="UP000027920"/>
    </source>
</evidence>
<evidence type="ECO:0000256" key="4">
    <source>
        <dbReference type="ARBA" id="ARBA00022723"/>
    </source>
</evidence>
<keyword evidence="4" id="KW-0479">Metal-binding</keyword>
<feature type="domain" description="PHD-type" evidence="9">
    <location>
        <begin position="87"/>
        <end position="139"/>
    </location>
</feature>
<protein>
    <recommendedName>
        <fullName evidence="3">Transcription factor BYE1</fullName>
    </recommendedName>
</protein>
<dbReference type="Pfam" id="PF07500">
    <property type="entry name" value="TFIIS_M"/>
    <property type="match status" value="1"/>
</dbReference>
<dbReference type="InterPro" id="IPR019787">
    <property type="entry name" value="Znf_PHD-finger"/>
</dbReference>
<keyword evidence="5 7" id="KW-0863">Zinc-finger</keyword>
<dbReference type="InterPro" id="IPR001965">
    <property type="entry name" value="Znf_PHD"/>
</dbReference>
<organism evidence="11 12">
    <name type="scientific">Exophiala aquamarina CBS 119918</name>
    <dbReference type="NCBI Taxonomy" id="1182545"/>
    <lineage>
        <taxon>Eukaryota</taxon>
        <taxon>Fungi</taxon>
        <taxon>Dikarya</taxon>
        <taxon>Ascomycota</taxon>
        <taxon>Pezizomycotina</taxon>
        <taxon>Eurotiomycetes</taxon>
        <taxon>Chaetothyriomycetidae</taxon>
        <taxon>Chaetothyriales</taxon>
        <taxon>Herpotrichiellaceae</taxon>
        <taxon>Exophiala</taxon>
    </lineage>
</organism>
<feature type="compositionally biased region" description="Basic residues" evidence="8">
    <location>
        <begin position="165"/>
        <end position="179"/>
    </location>
</feature>
<dbReference type="PROSITE" id="PS51321">
    <property type="entry name" value="TFIIS_CENTRAL"/>
    <property type="match status" value="1"/>
</dbReference>
<dbReference type="GO" id="GO:0005634">
    <property type="term" value="C:nucleus"/>
    <property type="evidence" value="ECO:0007669"/>
    <property type="project" value="TreeGrafter"/>
</dbReference>
<evidence type="ECO:0000256" key="8">
    <source>
        <dbReference type="SAM" id="MobiDB-lite"/>
    </source>
</evidence>
<dbReference type="EMBL" id="AMGV01000003">
    <property type="protein sequence ID" value="KEF59345.1"/>
    <property type="molecule type" value="Genomic_DNA"/>
</dbReference>
<evidence type="ECO:0000256" key="5">
    <source>
        <dbReference type="ARBA" id="ARBA00022771"/>
    </source>
</evidence>
<dbReference type="GO" id="GO:0006362">
    <property type="term" value="P:transcription elongation by RNA polymerase I"/>
    <property type="evidence" value="ECO:0007669"/>
    <property type="project" value="TreeGrafter"/>
</dbReference>
<dbReference type="InterPro" id="IPR003618">
    <property type="entry name" value="TFIIS_cen_dom"/>
</dbReference>
<comment type="similarity">
    <text evidence="2">Belongs to the BYE1 family.</text>
</comment>
<dbReference type="Pfam" id="PF07744">
    <property type="entry name" value="SPOC"/>
    <property type="match status" value="1"/>
</dbReference>
<evidence type="ECO:0000259" key="9">
    <source>
        <dbReference type="PROSITE" id="PS50016"/>
    </source>
</evidence>
<dbReference type="AlphaFoldDB" id="A0A072PUZ2"/>
<keyword evidence="12" id="KW-1185">Reference proteome</keyword>
<dbReference type="GO" id="GO:0006368">
    <property type="term" value="P:transcription elongation by RNA polymerase II"/>
    <property type="evidence" value="ECO:0007669"/>
    <property type="project" value="TreeGrafter"/>
</dbReference>
<feature type="compositionally biased region" description="Polar residues" evidence="8">
    <location>
        <begin position="770"/>
        <end position="783"/>
    </location>
</feature>
<dbReference type="InterPro" id="IPR011011">
    <property type="entry name" value="Znf_FYVE_PHD"/>
</dbReference>
<dbReference type="Pfam" id="PF23257">
    <property type="entry name" value="DUF7071"/>
    <property type="match status" value="1"/>
</dbReference>
<evidence type="ECO:0000256" key="1">
    <source>
        <dbReference type="ARBA" id="ARBA00002311"/>
    </source>
</evidence>
<dbReference type="InterPro" id="IPR036575">
    <property type="entry name" value="TFIIS_cen_dom_sf"/>
</dbReference>
<gene>
    <name evidence="11" type="ORF">A1O9_04189</name>
</gene>
<feature type="region of interest" description="Disordered" evidence="8">
    <location>
        <begin position="1"/>
        <end position="80"/>
    </location>
</feature>
<dbReference type="GO" id="GO:0000977">
    <property type="term" value="F:RNA polymerase II transcription regulatory region sequence-specific DNA binding"/>
    <property type="evidence" value="ECO:0007669"/>
    <property type="project" value="TreeGrafter"/>
</dbReference>
<evidence type="ECO:0000313" key="11">
    <source>
        <dbReference type="EMBL" id="KEF59345.1"/>
    </source>
</evidence>
<dbReference type="SMART" id="SM00510">
    <property type="entry name" value="TFS2M"/>
    <property type="match status" value="1"/>
</dbReference>
<name>A0A072PUZ2_9EURO</name>
<dbReference type="GO" id="GO:0031440">
    <property type="term" value="P:regulation of mRNA 3'-end processing"/>
    <property type="evidence" value="ECO:0007669"/>
    <property type="project" value="TreeGrafter"/>
</dbReference>
<dbReference type="PROSITE" id="PS50016">
    <property type="entry name" value="ZF_PHD_2"/>
    <property type="match status" value="1"/>
</dbReference>
<evidence type="ECO:0000259" key="10">
    <source>
        <dbReference type="PROSITE" id="PS51321"/>
    </source>
</evidence>
<proteinExistence type="inferred from homology"/>
<feature type="region of interest" description="Disordered" evidence="8">
    <location>
        <begin position="725"/>
        <end position="814"/>
    </location>
</feature>
<dbReference type="GeneID" id="25279122"/>
<feature type="compositionally biased region" description="Basic residues" evidence="8">
    <location>
        <begin position="62"/>
        <end position="72"/>
    </location>
</feature>
<feature type="compositionally biased region" description="Polar residues" evidence="8">
    <location>
        <begin position="1"/>
        <end position="30"/>
    </location>
</feature>
<feature type="compositionally biased region" description="Pro residues" evidence="8">
    <location>
        <begin position="785"/>
        <end position="814"/>
    </location>
</feature>
<dbReference type="STRING" id="1182545.A0A072PUZ2"/>
<dbReference type="PANTHER" id="PTHR11477">
    <property type="entry name" value="TRANSCRIPTION FACTOR S-II ZINC FINGER DOMAIN-CONTAINING PROTEIN"/>
    <property type="match status" value="1"/>
</dbReference>
<feature type="compositionally biased region" description="Acidic residues" evidence="8">
    <location>
        <begin position="538"/>
        <end position="549"/>
    </location>
</feature>
<comment type="function">
    <text evidence="1">Negative regulator of transcription elongation.</text>
</comment>
<dbReference type="SUPFAM" id="SSF46942">
    <property type="entry name" value="Elongation factor TFIIS domain 2"/>
    <property type="match status" value="1"/>
</dbReference>
<feature type="compositionally biased region" description="Polar residues" evidence="8">
    <location>
        <begin position="749"/>
        <end position="761"/>
    </location>
</feature>
<feature type="compositionally biased region" description="Polar residues" evidence="8">
    <location>
        <begin position="468"/>
        <end position="487"/>
    </location>
</feature>
<accession>A0A072PUZ2</accession>
<dbReference type="Pfam" id="PF20826">
    <property type="entry name" value="PHD_5"/>
    <property type="match status" value="1"/>
</dbReference>
<dbReference type="InterPro" id="IPR012921">
    <property type="entry name" value="SPOC_C"/>
</dbReference>
<feature type="compositionally biased region" description="Low complexity" evidence="8">
    <location>
        <begin position="187"/>
        <end position="198"/>
    </location>
</feature>
<sequence>MAGKHWQQTSRVASPMITTTAPPLSCQIINTVADEPRRSGRATKGQHTKDRDPNEDAPTPATKKKGKGKGSKAKQVEEEVEEEAEEIIRCVCGKYEEEEDVPRAMICCDNCSAWQHNGCMGLPEDYEVDTYFCEQCKPETHKELLAAIARGEKPWEAAEDTKKGERGKKKGGRKGRKSGGARASDVAAPASSQEPQESQEPEKPKEPTPQPAPVTGQKRKLEELPPTPEVKNKKVRGTPAADTNGAKSTTPVERKPSQSTTPSRQGSKSEQSIGPAIVSDLKELTNASRKGAAQSLMKLIEQQIKELVKQGEYAVPTHSTAQDIASQTGLRIEHALYHIQASGSGEPNDAYKQQLRAITFNVKKNHALGVKLLQGDLTPHKLASMDPKDMASEEQKRKDAATMKEMEKQHTIIEQEGPRIRRTHKGEEYVDESRQVAAESVTSNAPVRKSSMAEQDGDAKSPELAIKSPSQASRPSVDTARRQSSANFDIDKVWSNVANSPTGGGDGEGPRFGELPLQQSPVVSARDPSGPGTKTDADIDELLKDEEVESPPYSPKDTTESDGTVWQGVVNGGSLGKFHISARHAAGATPDSDTLRMTYHQLLPETIVIAGRIQPSKAEEYLCGLEYSNTSDLVIVYMPEPPKTTPDQVQFDKFFRYFKSKDRFGVGNPHPIPAVKDLYLIPLEAGQELPTFVKKLETDFPDPTNERMLLIPIVIKNSELPHNVSTSSVASPGGGPVAQTPMTPLDGTFETQQSSVYSQSPAPGHYAMNGTPQLPHVQSNSATPHPYPTPGLPAQYPPQPQFNPLPPQQQLPPSPAVLNAQRVLGPLATAPAVVQLCAQVPTAGEHEFGVIKEILEKNPEAANSLEVLTGMLQHFSAASK</sequence>
<dbReference type="CDD" id="cd21538">
    <property type="entry name" value="SPOC_TFIIS"/>
    <property type="match status" value="1"/>
</dbReference>
<dbReference type="Gene3D" id="3.30.40.10">
    <property type="entry name" value="Zinc/RING finger domain, C3HC4 (zinc finger)"/>
    <property type="match status" value="1"/>
</dbReference>
<evidence type="ECO:0000256" key="7">
    <source>
        <dbReference type="PROSITE-ProRule" id="PRU00146"/>
    </source>
</evidence>
<comment type="caution">
    <text evidence="11">The sequence shown here is derived from an EMBL/GenBank/DDBJ whole genome shotgun (WGS) entry which is preliminary data.</text>
</comment>
<dbReference type="SMART" id="SM00249">
    <property type="entry name" value="PHD"/>
    <property type="match status" value="1"/>
</dbReference>
<dbReference type="Proteomes" id="UP000027920">
    <property type="component" value="Unassembled WGS sequence"/>
</dbReference>
<evidence type="ECO:0000256" key="3">
    <source>
        <dbReference type="ARBA" id="ARBA00021616"/>
    </source>
</evidence>
<feature type="domain" description="TFIIS central" evidence="10">
    <location>
        <begin position="288"/>
        <end position="418"/>
    </location>
</feature>
<dbReference type="InterPro" id="IPR013083">
    <property type="entry name" value="Znf_RING/FYVE/PHD"/>
</dbReference>
<dbReference type="HOGENOM" id="CLU_009292_0_0_1"/>
<evidence type="ECO:0000256" key="6">
    <source>
        <dbReference type="ARBA" id="ARBA00022833"/>
    </source>
</evidence>
<dbReference type="PANTHER" id="PTHR11477:SF11">
    <property type="entry name" value="TRANSCRIPTION FACTOR BYE1"/>
    <property type="match status" value="1"/>
</dbReference>
<dbReference type="InterPro" id="IPR019786">
    <property type="entry name" value="Zinc_finger_PHD-type_CS"/>
</dbReference>
<dbReference type="VEuPathDB" id="FungiDB:A1O9_04189"/>
<feature type="compositionally biased region" description="Polar residues" evidence="8">
    <location>
        <begin position="245"/>
        <end position="272"/>
    </location>
</feature>
<feature type="compositionally biased region" description="Basic and acidic residues" evidence="8">
    <location>
        <begin position="155"/>
        <end position="164"/>
    </location>
</feature>
<dbReference type="RefSeq" id="XP_013261935.1">
    <property type="nucleotide sequence ID" value="XM_013406481.1"/>
</dbReference>
<reference evidence="11 12" key="1">
    <citation type="submission" date="2013-03" db="EMBL/GenBank/DDBJ databases">
        <title>The Genome Sequence of Exophiala aquamarina CBS 119918.</title>
        <authorList>
            <consortium name="The Broad Institute Genomics Platform"/>
            <person name="Cuomo C."/>
            <person name="de Hoog S."/>
            <person name="Gorbushina A."/>
            <person name="Walker B."/>
            <person name="Young S.K."/>
            <person name="Zeng Q."/>
            <person name="Gargeya S."/>
            <person name="Fitzgerald M."/>
            <person name="Haas B."/>
            <person name="Abouelleil A."/>
            <person name="Allen A.W."/>
            <person name="Alvarado L."/>
            <person name="Arachchi H.M."/>
            <person name="Berlin A.M."/>
            <person name="Chapman S.B."/>
            <person name="Gainer-Dewar J."/>
            <person name="Goldberg J."/>
            <person name="Griggs A."/>
            <person name="Gujja S."/>
            <person name="Hansen M."/>
            <person name="Howarth C."/>
            <person name="Imamovic A."/>
            <person name="Ireland A."/>
            <person name="Larimer J."/>
            <person name="McCowan C."/>
            <person name="Murphy C."/>
            <person name="Pearson M."/>
            <person name="Poon T.W."/>
            <person name="Priest M."/>
            <person name="Roberts A."/>
            <person name="Saif S."/>
            <person name="Shea T."/>
            <person name="Sisk P."/>
            <person name="Sykes S."/>
            <person name="Wortman J."/>
            <person name="Nusbaum C."/>
            <person name="Birren B."/>
        </authorList>
    </citation>
    <scope>NUCLEOTIDE SEQUENCE [LARGE SCALE GENOMIC DNA]</scope>
    <source>
        <strain evidence="11 12">CBS 119918</strain>
    </source>
</reference>
<dbReference type="Gene3D" id="1.10.472.30">
    <property type="entry name" value="Transcription elongation factor S-II, central domain"/>
    <property type="match status" value="1"/>
</dbReference>
<dbReference type="GO" id="GO:0031564">
    <property type="term" value="P:transcription antitermination"/>
    <property type="evidence" value="ECO:0007669"/>
    <property type="project" value="TreeGrafter"/>
</dbReference>